<feature type="domain" description="Amino acid transporter transmembrane" evidence="7">
    <location>
        <begin position="36"/>
        <end position="420"/>
    </location>
</feature>
<evidence type="ECO:0000313" key="9">
    <source>
        <dbReference type="Proteomes" id="UP000036987"/>
    </source>
</evidence>
<dbReference type="InterPro" id="IPR013057">
    <property type="entry name" value="AA_transpt_TM"/>
</dbReference>
<accession>A0A0K9PTP3</accession>
<feature type="transmembrane region" description="Helical" evidence="6">
    <location>
        <begin position="301"/>
        <end position="319"/>
    </location>
</feature>
<feature type="transmembrane region" description="Helical" evidence="6">
    <location>
        <begin position="339"/>
        <end position="360"/>
    </location>
</feature>
<reference evidence="9" key="1">
    <citation type="journal article" date="2016" name="Nature">
        <title>The genome of the seagrass Zostera marina reveals angiosperm adaptation to the sea.</title>
        <authorList>
            <person name="Olsen J.L."/>
            <person name="Rouze P."/>
            <person name="Verhelst B."/>
            <person name="Lin Y.-C."/>
            <person name="Bayer T."/>
            <person name="Collen J."/>
            <person name="Dattolo E."/>
            <person name="De Paoli E."/>
            <person name="Dittami S."/>
            <person name="Maumus F."/>
            <person name="Michel G."/>
            <person name="Kersting A."/>
            <person name="Lauritano C."/>
            <person name="Lohaus R."/>
            <person name="Toepel M."/>
            <person name="Tonon T."/>
            <person name="Vanneste K."/>
            <person name="Amirebrahimi M."/>
            <person name="Brakel J."/>
            <person name="Bostroem C."/>
            <person name="Chovatia M."/>
            <person name="Grimwood J."/>
            <person name="Jenkins J.W."/>
            <person name="Jueterbock A."/>
            <person name="Mraz A."/>
            <person name="Stam W.T."/>
            <person name="Tice H."/>
            <person name="Bornberg-Bauer E."/>
            <person name="Green P.J."/>
            <person name="Pearson G.A."/>
            <person name="Procaccini G."/>
            <person name="Duarte C.M."/>
            <person name="Schmutz J."/>
            <person name="Reusch T.B.H."/>
            <person name="Van de Peer Y."/>
        </authorList>
    </citation>
    <scope>NUCLEOTIDE SEQUENCE [LARGE SCALE GENOMIC DNA]</scope>
    <source>
        <strain evidence="9">cv. Finnish</strain>
    </source>
</reference>
<dbReference type="EMBL" id="LFYR01000636">
    <property type="protein sequence ID" value="KMZ72346.1"/>
    <property type="molecule type" value="Genomic_DNA"/>
</dbReference>
<organism evidence="8 9">
    <name type="scientific">Zostera marina</name>
    <name type="common">Eelgrass</name>
    <dbReference type="NCBI Taxonomy" id="29655"/>
    <lineage>
        <taxon>Eukaryota</taxon>
        <taxon>Viridiplantae</taxon>
        <taxon>Streptophyta</taxon>
        <taxon>Embryophyta</taxon>
        <taxon>Tracheophyta</taxon>
        <taxon>Spermatophyta</taxon>
        <taxon>Magnoliopsida</taxon>
        <taxon>Liliopsida</taxon>
        <taxon>Zosteraceae</taxon>
        <taxon>Zostera</taxon>
    </lineage>
</organism>
<keyword evidence="3" id="KW-0813">Transport</keyword>
<evidence type="ECO:0000313" key="8">
    <source>
        <dbReference type="EMBL" id="KMZ72346.1"/>
    </source>
</evidence>
<dbReference type="PANTHER" id="PTHR22950">
    <property type="entry name" value="AMINO ACID TRANSPORTER"/>
    <property type="match status" value="1"/>
</dbReference>
<evidence type="ECO:0000256" key="4">
    <source>
        <dbReference type="ARBA" id="ARBA00022989"/>
    </source>
</evidence>
<dbReference type="Proteomes" id="UP000036987">
    <property type="component" value="Unassembled WGS sequence"/>
</dbReference>
<protein>
    <recommendedName>
        <fullName evidence="7">Amino acid transporter transmembrane domain-containing protein</fullName>
    </recommendedName>
</protein>
<proteinExistence type="predicted"/>
<keyword evidence="9" id="KW-1185">Reference proteome</keyword>
<feature type="transmembrane region" description="Helical" evidence="6">
    <location>
        <begin position="153"/>
        <end position="173"/>
    </location>
</feature>
<comment type="caution">
    <text evidence="8">The sequence shown here is derived from an EMBL/GenBank/DDBJ whole genome shotgun (WGS) entry which is preliminary data.</text>
</comment>
<sequence>MTSEDAREKPVCVICMEENKQCTCVVADGSFKVKSNSSFSHSVINMIGMLIGLGQLSTPYALENGGWISVFLLVGFGIACAYSSHIIGKCLRQNSKSNDYQDIGHHAFGKTGRVIAATFIYLEIFLSLVSYTISLNDNLAVVFSGAKGIRLSWLPIMSTTQLLTVVAVLIALPSLWLRDLSSISFLSFGGIIMSVLIFTMVGCTAIFGAVKANHTIPPLNLHNIPAVSGLYIFGFTGHIVFPNIYKSMKDPSRFTAVSITSFAIVTTLYTAMAFMGAKFFGPNVDSQITLSMPPHILFTKIALWATVLTPMTKYALEFAPFAMKLEHSLPESMSSQMRLLIRGCLGSSLLILVLALALSIPYFEHVLGLTGSLLSIGICVVLPSIFYMKICRKEMTKMTFVLNGGVTAVGIVLAVVGTISSSRSLITTIGENH</sequence>
<dbReference type="GO" id="GO:0003333">
    <property type="term" value="P:amino acid transmembrane transport"/>
    <property type="evidence" value="ECO:0000318"/>
    <property type="project" value="GO_Central"/>
</dbReference>
<dbReference type="AlphaFoldDB" id="A0A0K9PTP3"/>
<gene>
    <name evidence="8" type="ORF">ZOSMA_166G00440</name>
</gene>
<keyword evidence="2 6" id="KW-0812">Transmembrane</keyword>
<dbReference type="OrthoDB" id="655540at2759"/>
<feature type="transmembrane region" description="Helical" evidence="6">
    <location>
        <begin position="222"/>
        <end position="245"/>
    </location>
</feature>
<dbReference type="GO" id="GO:0031090">
    <property type="term" value="C:organelle membrane"/>
    <property type="evidence" value="ECO:0007669"/>
    <property type="project" value="UniProtKB-ARBA"/>
</dbReference>
<dbReference type="GO" id="GO:0015171">
    <property type="term" value="F:amino acid transmembrane transporter activity"/>
    <property type="evidence" value="ECO:0000318"/>
    <property type="project" value="GO_Central"/>
</dbReference>
<dbReference type="STRING" id="29655.A0A0K9PTP3"/>
<comment type="subcellular location">
    <subcellularLocation>
        <location evidence="1">Membrane</location>
        <topology evidence="1">Multi-pass membrane protein</topology>
    </subcellularLocation>
</comment>
<feature type="transmembrane region" description="Helical" evidence="6">
    <location>
        <begin position="257"/>
        <end position="281"/>
    </location>
</feature>
<feature type="transmembrane region" description="Helical" evidence="6">
    <location>
        <begin position="185"/>
        <end position="210"/>
    </location>
</feature>
<feature type="transmembrane region" description="Helical" evidence="6">
    <location>
        <begin position="400"/>
        <end position="419"/>
    </location>
</feature>
<feature type="transmembrane region" description="Helical" evidence="6">
    <location>
        <begin position="42"/>
        <end position="61"/>
    </location>
</feature>
<evidence type="ECO:0000256" key="6">
    <source>
        <dbReference type="SAM" id="Phobius"/>
    </source>
</evidence>
<evidence type="ECO:0000256" key="2">
    <source>
        <dbReference type="ARBA" id="ARBA00022692"/>
    </source>
</evidence>
<dbReference type="Pfam" id="PF01490">
    <property type="entry name" value="Aa_trans"/>
    <property type="match status" value="1"/>
</dbReference>
<evidence type="ECO:0000256" key="1">
    <source>
        <dbReference type="ARBA" id="ARBA00004141"/>
    </source>
</evidence>
<evidence type="ECO:0000256" key="5">
    <source>
        <dbReference type="ARBA" id="ARBA00023136"/>
    </source>
</evidence>
<feature type="transmembrane region" description="Helical" evidence="6">
    <location>
        <begin position="67"/>
        <end position="87"/>
    </location>
</feature>
<dbReference type="PANTHER" id="PTHR22950:SF696">
    <property type="entry name" value="AMINO ACID TRANSPORTER TRANSMEMBRANE DOMAIN-CONTAINING PROTEIN"/>
    <property type="match status" value="1"/>
</dbReference>
<feature type="transmembrane region" description="Helical" evidence="6">
    <location>
        <begin position="114"/>
        <end position="133"/>
    </location>
</feature>
<keyword evidence="3" id="KW-0029">Amino-acid transport</keyword>
<name>A0A0K9PTP3_ZOSMR</name>
<keyword evidence="5 6" id="KW-0472">Membrane</keyword>
<dbReference type="OMA" id="AICYTVC"/>
<feature type="transmembrane region" description="Helical" evidence="6">
    <location>
        <begin position="366"/>
        <end position="388"/>
    </location>
</feature>
<keyword evidence="4 6" id="KW-1133">Transmembrane helix</keyword>
<dbReference type="GO" id="GO:0016020">
    <property type="term" value="C:membrane"/>
    <property type="evidence" value="ECO:0000318"/>
    <property type="project" value="GO_Central"/>
</dbReference>
<evidence type="ECO:0000259" key="7">
    <source>
        <dbReference type="Pfam" id="PF01490"/>
    </source>
</evidence>
<evidence type="ECO:0000256" key="3">
    <source>
        <dbReference type="ARBA" id="ARBA00022970"/>
    </source>
</evidence>